<evidence type="ECO:0000256" key="7">
    <source>
        <dbReference type="ARBA" id="ARBA00022970"/>
    </source>
</evidence>
<evidence type="ECO:0000256" key="4">
    <source>
        <dbReference type="ARBA" id="ARBA00022475"/>
    </source>
</evidence>
<dbReference type="FunFam" id="3.40.50.300:FF:000020">
    <property type="entry name" value="Amino acid ABC transporter ATP-binding component"/>
    <property type="match status" value="1"/>
</dbReference>
<evidence type="ECO:0000313" key="13">
    <source>
        <dbReference type="Proteomes" id="UP000467148"/>
    </source>
</evidence>
<comment type="similarity">
    <text evidence="2">Belongs to the ABC transporter superfamily.</text>
</comment>
<dbReference type="Pfam" id="PF00005">
    <property type="entry name" value="ABC_tran"/>
    <property type="match status" value="1"/>
</dbReference>
<evidence type="ECO:0000256" key="1">
    <source>
        <dbReference type="ARBA" id="ARBA00004202"/>
    </source>
</evidence>
<dbReference type="Gene3D" id="3.40.50.300">
    <property type="entry name" value="P-loop containing nucleotide triphosphate hydrolases"/>
    <property type="match status" value="1"/>
</dbReference>
<keyword evidence="4" id="KW-1003">Cell membrane</keyword>
<keyword evidence="5" id="KW-0547">Nucleotide-binding</keyword>
<sequence length="262" mass="28493">MKVREMSSSSIGSRPAIVLDAVEKRFGDHVVLNNVSLSVDTGQVVALIGPSGAGKSTLLRCVNLLERPSSGTIMVDGVTIHVDHVIKAKELAALRSRVGMVFQSFNLFPHMTVLRNVALPQRRVLGRSQAEADERANALLKRVGLADKANQYPGRCSGGQQQRIAIARALALDPKVMLFDEPTSALDPEVGLEVLSVMRELADDGMTMVVVTHEMQFARDVSDHLVVMADGAILEEGDPHAVFASPARPRTREFLRAVLDRR</sequence>
<dbReference type="InterPro" id="IPR050086">
    <property type="entry name" value="MetN_ABC_transporter-like"/>
</dbReference>
<dbReference type="InterPro" id="IPR003593">
    <property type="entry name" value="AAA+_ATPase"/>
</dbReference>
<dbReference type="AlphaFoldDB" id="A0A7I7T294"/>
<keyword evidence="6 12" id="KW-0067">ATP-binding</keyword>
<dbReference type="Proteomes" id="UP000467148">
    <property type="component" value="Chromosome"/>
</dbReference>
<comment type="subcellular location">
    <subcellularLocation>
        <location evidence="1">Cell membrane</location>
        <topology evidence="1">Peripheral membrane protein</topology>
    </subcellularLocation>
</comment>
<evidence type="ECO:0000256" key="9">
    <source>
        <dbReference type="ARBA" id="ARBA00038850"/>
    </source>
</evidence>
<keyword evidence="13" id="KW-1185">Reference proteome</keyword>
<dbReference type="GO" id="GO:0005886">
    <property type="term" value="C:plasma membrane"/>
    <property type="evidence" value="ECO:0007669"/>
    <property type="project" value="UniProtKB-SubCell"/>
</dbReference>
<organism evidence="12 13">
    <name type="scientific">Mycolicibacterium helvum</name>
    <dbReference type="NCBI Taxonomy" id="1534349"/>
    <lineage>
        <taxon>Bacteria</taxon>
        <taxon>Bacillati</taxon>
        <taxon>Actinomycetota</taxon>
        <taxon>Actinomycetes</taxon>
        <taxon>Mycobacteriales</taxon>
        <taxon>Mycobacteriaceae</taxon>
        <taxon>Mycolicibacterium</taxon>
    </lineage>
</organism>
<evidence type="ECO:0000256" key="10">
    <source>
        <dbReference type="ARBA" id="ARBA00047624"/>
    </source>
</evidence>
<evidence type="ECO:0000256" key="5">
    <source>
        <dbReference type="ARBA" id="ARBA00022741"/>
    </source>
</evidence>
<gene>
    <name evidence="12" type="ORF">MHEL_08320</name>
</gene>
<keyword evidence="7" id="KW-0029">Amino-acid transport</keyword>
<name>A0A7I7T294_9MYCO</name>
<dbReference type="InterPro" id="IPR017871">
    <property type="entry name" value="ABC_transporter-like_CS"/>
</dbReference>
<comment type="catalytic activity">
    <reaction evidence="10">
        <text>a polar amino acid(out) + ATP + H2O = a polar amino acid(in) + ADP + phosphate + H(+)</text>
        <dbReference type="Rhea" id="RHEA:14673"/>
        <dbReference type="ChEBI" id="CHEBI:15377"/>
        <dbReference type="ChEBI" id="CHEBI:15378"/>
        <dbReference type="ChEBI" id="CHEBI:30616"/>
        <dbReference type="ChEBI" id="CHEBI:43474"/>
        <dbReference type="ChEBI" id="CHEBI:62031"/>
        <dbReference type="ChEBI" id="CHEBI:456216"/>
        <dbReference type="EC" id="7.4.2.1"/>
    </reaction>
    <physiologicalReaction direction="left-to-right" evidence="10">
        <dbReference type="Rhea" id="RHEA:14674"/>
    </physiologicalReaction>
</comment>
<dbReference type="PIRSF" id="PIRSF039085">
    <property type="entry name" value="ABC_ATPase_HisP"/>
    <property type="match status" value="1"/>
</dbReference>
<accession>A0A7I7T294</accession>
<evidence type="ECO:0000256" key="8">
    <source>
        <dbReference type="ARBA" id="ARBA00023136"/>
    </source>
</evidence>
<dbReference type="KEGG" id="mhev:MHEL_08320"/>
<evidence type="ECO:0000256" key="3">
    <source>
        <dbReference type="ARBA" id="ARBA00022448"/>
    </source>
</evidence>
<dbReference type="GO" id="GO:0016887">
    <property type="term" value="F:ATP hydrolysis activity"/>
    <property type="evidence" value="ECO:0007669"/>
    <property type="project" value="InterPro"/>
</dbReference>
<evidence type="ECO:0000256" key="6">
    <source>
        <dbReference type="ARBA" id="ARBA00022840"/>
    </source>
</evidence>
<dbReference type="InterPro" id="IPR030679">
    <property type="entry name" value="ABC_ATPase_HisP-typ"/>
</dbReference>
<evidence type="ECO:0000313" key="12">
    <source>
        <dbReference type="EMBL" id="BBY62589.1"/>
    </source>
</evidence>
<evidence type="ECO:0000256" key="2">
    <source>
        <dbReference type="ARBA" id="ARBA00005417"/>
    </source>
</evidence>
<keyword evidence="8" id="KW-0472">Membrane</keyword>
<dbReference type="PROSITE" id="PS00211">
    <property type="entry name" value="ABC_TRANSPORTER_1"/>
    <property type="match status" value="1"/>
</dbReference>
<protein>
    <recommendedName>
        <fullName evidence="9">ABC-type polar-amino-acid transporter</fullName>
        <ecNumber evidence="9">7.4.2.1</ecNumber>
    </recommendedName>
</protein>
<dbReference type="InterPro" id="IPR003439">
    <property type="entry name" value="ABC_transporter-like_ATP-bd"/>
</dbReference>
<dbReference type="GO" id="GO:0005524">
    <property type="term" value="F:ATP binding"/>
    <property type="evidence" value="ECO:0007669"/>
    <property type="project" value="UniProtKB-KW"/>
</dbReference>
<feature type="domain" description="ABC transporter" evidence="11">
    <location>
        <begin position="17"/>
        <end position="255"/>
    </location>
</feature>
<dbReference type="InterPro" id="IPR027417">
    <property type="entry name" value="P-loop_NTPase"/>
</dbReference>
<evidence type="ECO:0000259" key="11">
    <source>
        <dbReference type="PROSITE" id="PS50893"/>
    </source>
</evidence>
<dbReference type="EC" id="7.4.2.1" evidence="9"/>
<proteinExistence type="inferred from homology"/>
<dbReference type="PANTHER" id="PTHR43166:SF9">
    <property type="entry name" value="GLUTAMATE_ASPARTATE IMPORT ATP-BINDING PROTEIN GLTL"/>
    <property type="match status" value="1"/>
</dbReference>
<dbReference type="SMART" id="SM00382">
    <property type="entry name" value="AAA"/>
    <property type="match status" value="1"/>
</dbReference>
<reference evidence="12 13" key="1">
    <citation type="journal article" date="2019" name="Emerg. Microbes Infect.">
        <title>Comprehensive subspecies identification of 175 nontuberculous mycobacteria species based on 7547 genomic profiles.</title>
        <authorList>
            <person name="Matsumoto Y."/>
            <person name="Kinjo T."/>
            <person name="Motooka D."/>
            <person name="Nabeya D."/>
            <person name="Jung N."/>
            <person name="Uechi K."/>
            <person name="Horii T."/>
            <person name="Iida T."/>
            <person name="Fujita J."/>
            <person name="Nakamura S."/>
        </authorList>
    </citation>
    <scope>NUCLEOTIDE SEQUENCE [LARGE SCALE GENOMIC DNA]</scope>
    <source>
        <strain evidence="12 13">JCM 30396</strain>
    </source>
</reference>
<dbReference type="PANTHER" id="PTHR43166">
    <property type="entry name" value="AMINO ACID IMPORT ATP-BINDING PROTEIN"/>
    <property type="match status" value="1"/>
</dbReference>
<keyword evidence="3" id="KW-0813">Transport</keyword>
<dbReference type="GO" id="GO:0015426">
    <property type="term" value="F:ATPase-coupled polar amino acid-transporter activity"/>
    <property type="evidence" value="ECO:0007669"/>
    <property type="project" value="UniProtKB-EC"/>
</dbReference>
<dbReference type="EMBL" id="AP022596">
    <property type="protein sequence ID" value="BBY62589.1"/>
    <property type="molecule type" value="Genomic_DNA"/>
</dbReference>
<dbReference type="CDD" id="cd03262">
    <property type="entry name" value="ABC_HisP_GlnQ"/>
    <property type="match status" value="1"/>
</dbReference>
<dbReference type="PROSITE" id="PS50893">
    <property type="entry name" value="ABC_TRANSPORTER_2"/>
    <property type="match status" value="1"/>
</dbReference>
<dbReference type="SUPFAM" id="SSF52540">
    <property type="entry name" value="P-loop containing nucleoside triphosphate hydrolases"/>
    <property type="match status" value="1"/>
</dbReference>